<dbReference type="RefSeq" id="WP_132027294.1">
    <property type="nucleotide sequence ID" value="NZ_CP068564.1"/>
</dbReference>
<feature type="transmembrane region" description="Helical" evidence="19">
    <location>
        <begin position="77"/>
        <end position="96"/>
    </location>
</feature>
<evidence type="ECO:0000256" key="14">
    <source>
        <dbReference type="ARBA" id="ARBA00023098"/>
    </source>
</evidence>
<feature type="transmembrane region" description="Helical" evidence="19">
    <location>
        <begin position="129"/>
        <end position="148"/>
    </location>
</feature>
<protein>
    <recommendedName>
        <fullName evidence="7 18">Phosphatidate cytidylyltransferase</fullName>
        <ecNumber evidence="6 18">2.7.7.41</ecNumber>
    </recommendedName>
</protein>
<gene>
    <name evidence="20" type="ORF">EDD65_105167</name>
</gene>
<proteinExistence type="inferred from homology"/>
<keyword evidence="13 19" id="KW-1133">Transmembrane helix</keyword>
<sequence length="259" mass="29408">MKELFIRTITGIILVLLTVFVAIKGGTIMVFFIFLLSIIGLKEFYDAVECNSVHPIKFIGYMGCLFFLFSWLGVEKFSLLFILYFILIISSIFLVLNEDATLYDISITLFGIVYIPYLFQHILYLEGDIYIWFVFIIAWGTDTFAYIVGSLFGKKKLCPKLSPNKTLEGSIGGILGSVLLTYLYIKILGINLIWKYIILSIIGSIVAQLGDLTASKIKRFSNVKDFGFIIPGHGGVLDRFDSILFTAPLVYYYINYFIL</sequence>
<evidence type="ECO:0000256" key="5">
    <source>
        <dbReference type="ARBA" id="ARBA00010185"/>
    </source>
</evidence>
<dbReference type="EC" id="2.7.7.41" evidence="6 18"/>
<evidence type="ECO:0000256" key="13">
    <source>
        <dbReference type="ARBA" id="ARBA00022989"/>
    </source>
</evidence>
<accession>A0A4R3KWK6</accession>
<name>A0A4R3KWK6_9FIRM</name>
<feature type="transmembrane region" description="Helical" evidence="19">
    <location>
        <begin position="12"/>
        <end position="41"/>
    </location>
</feature>
<feature type="transmembrane region" description="Helical" evidence="19">
    <location>
        <begin position="103"/>
        <end position="123"/>
    </location>
</feature>
<keyword evidence="17" id="KW-1208">Phospholipid metabolism</keyword>
<feature type="transmembrane region" description="Helical" evidence="19">
    <location>
        <begin position="193"/>
        <end position="214"/>
    </location>
</feature>
<keyword evidence="9" id="KW-0444">Lipid biosynthesis</keyword>
<evidence type="ECO:0000256" key="6">
    <source>
        <dbReference type="ARBA" id="ARBA00012487"/>
    </source>
</evidence>
<keyword evidence="12 18" id="KW-0548">Nucleotidyltransferase</keyword>
<dbReference type="Proteomes" id="UP000294567">
    <property type="component" value="Unassembled WGS sequence"/>
</dbReference>
<evidence type="ECO:0000256" key="7">
    <source>
        <dbReference type="ARBA" id="ARBA00019373"/>
    </source>
</evidence>
<comment type="pathway">
    <text evidence="3 18">Phospholipid metabolism; CDP-diacylglycerol biosynthesis; CDP-diacylglycerol from sn-glycerol 3-phosphate: step 3/3.</text>
</comment>
<evidence type="ECO:0000256" key="16">
    <source>
        <dbReference type="ARBA" id="ARBA00023209"/>
    </source>
</evidence>
<evidence type="ECO:0000256" key="12">
    <source>
        <dbReference type="ARBA" id="ARBA00022695"/>
    </source>
</evidence>
<evidence type="ECO:0000256" key="17">
    <source>
        <dbReference type="ARBA" id="ARBA00023264"/>
    </source>
</evidence>
<dbReference type="EMBL" id="SMAE01000005">
    <property type="protein sequence ID" value="TCS89693.1"/>
    <property type="molecule type" value="Genomic_DNA"/>
</dbReference>
<evidence type="ECO:0000313" key="21">
    <source>
        <dbReference type="Proteomes" id="UP000294567"/>
    </source>
</evidence>
<comment type="pathway">
    <text evidence="4">Lipid metabolism.</text>
</comment>
<evidence type="ECO:0000256" key="4">
    <source>
        <dbReference type="ARBA" id="ARBA00005189"/>
    </source>
</evidence>
<evidence type="ECO:0000256" key="19">
    <source>
        <dbReference type="SAM" id="Phobius"/>
    </source>
</evidence>
<dbReference type="Pfam" id="PF01148">
    <property type="entry name" value="CTP_transf_1"/>
    <property type="match status" value="1"/>
</dbReference>
<dbReference type="PANTHER" id="PTHR46382:SF1">
    <property type="entry name" value="PHOSPHATIDATE CYTIDYLYLTRANSFERASE"/>
    <property type="match status" value="1"/>
</dbReference>
<organism evidence="20 21">
    <name type="scientific">Keratinibaculum paraultunense</name>
    <dbReference type="NCBI Taxonomy" id="1278232"/>
    <lineage>
        <taxon>Bacteria</taxon>
        <taxon>Bacillati</taxon>
        <taxon>Bacillota</taxon>
        <taxon>Tissierellia</taxon>
        <taxon>Tissierellales</taxon>
        <taxon>Tepidimicrobiaceae</taxon>
        <taxon>Keratinibaculum</taxon>
    </lineage>
</organism>
<comment type="subcellular location">
    <subcellularLocation>
        <location evidence="2">Cell membrane</location>
        <topology evidence="2">Multi-pass membrane protein</topology>
    </subcellularLocation>
</comment>
<dbReference type="InterPro" id="IPR000374">
    <property type="entry name" value="PC_trans"/>
</dbReference>
<evidence type="ECO:0000256" key="8">
    <source>
        <dbReference type="ARBA" id="ARBA00022475"/>
    </source>
</evidence>
<keyword evidence="8" id="KW-1003">Cell membrane</keyword>
<keyword evidence="16" id="KW-0594">Phospholipid biosynthesis</keyword>
<keyword evidence="14" id="KW-0443">Lipid metabolism</keyword>
<dbReference type="GO" id="GO:0004605">
    <property type="term" value="F:phosphatidate cytidylyltransferase activity"/>
    <property type="evidence" value="ECO:0007669"/>
    <property type="project" value="UniProtKB-EC"/>
</dbReference>
<keyword evidence="11 18" id="KW-0812">Transmembrane</keyword>
<keyword evidence="21" id="KW-1185">Reference proteome</keyword>
<dbReference type="AlphaFoldDB" id="A0A4R3KWK6"/>
<evidence type="ECO:0000256" key="9">
    <source>
        <dbReference type="ARBA" id="ARBA00022516"/>
    </source>
</evidence>
<evidence type="ECO:0000256" key="15">
    <source>
        <dbReference type="ARBA" id="ARBA00023136"/>
    </source>
</evidence>
<evidence type="ECO:0000313" key="20">
    <source>
        <dbReference type="EMBL" id="TCS89693.1"/>
    </source>
</evidence>
<dbReference type="GO" id="GO:0005886">
    <property type="term" value="C:plasma membrane"/>
    <property type="evidence" value="ECO:0007669"/>
    <property type="project" value="UniProtKB-SubCell"/>
</dbReference>
<dbReference type="GO" id="GO:0016024">
    <property type="term" value="P:CDP-diacylglycerol biosynthetic process"/>
    <property type="evidence" value="ECO:0007669"/>
    <property type="project" value="UniProtKB-UniPathway"/>
</dbReference>
<feature type="transmembrane region" description="Helical" evidence="19">
    <location>
        <begin position="169"/>
        <end position="187"/>
    </location>
</feature>
<dbReference type="PROSITE" id="PS01315">
    <property type="entry name" value="CDS"/>
    <property type="match status" value="1"/>
</dbReference>
<dbReference type="PANTHER" id="PTHR46382">
    <property type="entry name" value="PHOSPHATIDATE CYTIDYLYLTRANSFERASE"/>
    <property type="match status" value="1"/>
</dbReference>
<dbReference type="OrthoDB" id="9799199at2"/>
<feature type="transmembrane region" description="Helical" evidence="19">
    <location>
        <begin position="53"/>
        <end position="71"/>
    </location>
</feature>
<comment type="catalytic activity">
    <reaction evidence="1 18">
        <text>a 1,2-diacyl-sn-glycero-3-phosphate + CTP + H(+) = a CDP-1,2-diacyl-sn-glycerol + diphosphate</text>
        <dbReference type="Rhea" id="RHEA:16229"/>
        <dbReference type="ChEBI" id="CHEBI:15378"/>
        <dbReference type="ChEBI" id="CHEBI:33019"/>
        <dbReference type="ChEBI" id="CHEBI:37563"/>
        <dbReference type="ChEBI" id="CHEBI:58332"/>
        <dbReference type="ChEBI" id="CHEBI:58608"/>
        <dbReference type="EC" id="2.7.7.41"/>
    </reaction>
</comment>
<evidence type="ECO:0000256" key="2">
    <source>
        <dbReference type="ARBA" id="ARBA00004651"/>
    </source>
</evidence>
<evidence type="ECO:0000256" key="3">
    <source>
        <dbReference type="ARBA" id="ARBA00005119"/>
    </source>
</evidence>
<keyword evidence="10 18" id="KW-0808">Transferase</keyword>
<evidence type="ECO:0000256" key="10">
    <source>
        <dbReference type="ARBA" id="ARBA00022679"/>
    </source>
</evidence>
<comment type="similarity">
    <text evidence="5 18">Belongs to the CDS family.</text>
</comment>
<evidence type="ECO:0000256" key="18">
    <source>
        <dbReference type="RuleBase" id="RU003938"/>
    </source>
</evidence>
<keyword evidence="15 19" id="KW-0472">Membrane</keyword>
<evidence type="ECO:0000256" key="11">
    <source>
        <dbReference type="ARBA" id="ARBA00022692"/>
    </source>
</evidence>
<reference evidence="20 21" key="1">
    <citation type="submission" date="2019-03" db="EMBL/GenBank/DDBJ databases">
        <title>Genomic Encyclopedia of Type Strains, Phase IV (KMG-IV): sequencing the most valuable type-strain genomes for metagenomic binning, comparative biology and taxonomic classification.</title>
        <authorList>
            <person name="Goeker M."/>
        </authorList>
    </citation>
    <scope>NUCLEOTIDE SEQUENCE [LARGE SCALE GENOMIC DNA]</scope>
    <source>
        <strain evidence="20 21">DSM 26752</strain>
    </source>
</reference>
<dbReference type="UniPathway" id="UPA00557">
    <property type="reaction ID" value="UER00614"/>
</dbReference>
<evidence type="ECO:0000256" key="1">
    <source>
        <dbReference type="ARBA" id="ARBA00001698"/>
    </source>
</evidence>
<comment type="caution">
    <text evidence="20">The sequence shown here is derived from an EMBL/GenBank/DDBJ whole genome shotgun (WGS) entry which is preliminary data.</text>
</comment>